<feature type="region of interest" description="Disordered" evidence="1">
    <location>
        <begin position="1"/>
        <end position="46"/>
    </location>
</feature>
<keyword evidence="3" id="KW-1185">Reference proteome</keyword>
<name>A0A9D3XVT8_9SAUR</name>
<accession>A0A9D3XVT8</accession>
<evidence type="ECO:0000313" key="2">
    <source>
        <dbReference type="EMBL" id="KAH1186782.1"/>
    </source>
</evidence>
<sequence>MGIPPQAPTPGPRGSFPQSLGIPPLHPQPLGVPPLHPLPTARGDPTPSPYSWPLGILPPVLEVPIHLSTTHSPWGSHLIAQGVCPTHMSRATTIQEIPTSIHGLEHTPMQENIYSPTDYLIKPHSTNPTRSPEEHPPPYCCPPTHGTTPRRIHFTNPHPLPRKCLPSTHPPTTWEYSPLPSCLTGGTSNQRVPHSPGQHHLSREHPAKHPSPNPHPQEDSFLPTHSR</sequence>
<evidence type="ECO:0000256" key="1">
    <source>
        <dbReference type="SAM" id="MobiDB-lite"/>
    </source>
</evidence>
<gene>
    <name evidence="2" type="ORF">KIL84_019531</name>
</gene>
<comment type="caution">
    <text evidence="2">The sequence shown here is derived from an EMBL/GenBank/DDBJ whole genome shotgun (WGS) entry which is preliminary data.</text>
</comment>
<organism evidence="2 3">
    <name type="scientific">Mauremys mutica</name>
    <name type="common">yellowpond turtle</name>
    <dbReference type="NCBI Taxonomy" id="74926"/>
    <lineage>
        <taxon>Eukaryota</taxon>
        <taxon>Metazoa</taxon>
        <taxon>Chordata</taxon>
        <taxon>Craniata</taxon>
        <taxon>Vertebrata</taxon>
        <taxon>Euteleostomi</taxon>
        <taxon>Archelosauria</taxon>
        <taxon>Testudinata</taxon>
        <taxon>Testudines</taxon>
        <taxon>Cryptodira</taxon>
        <taxon>Durocryptodira</taxon>
        <taxon>Testudinoidea</taxon>
        <taxon>Geoemydidae</taxon>
        <taxon>Geoemydinae</taxon>
        <taxon>Mauremys</taxon>
    </lineage>
</organism>
<dbReference type="AlphaFoldDB" id="A0A9D3XVT8"/>
<reference evidence="2" key="1">
    <citation type="submission" date="2021-09" db="EMBL/GenBank/DDBJ databases">
        <title>The genome of Mauremys mutica provides insights into the evolution of semi-aquatic lifestyle.</title>
        <authorList>
            <person name="Gong S."/>
            <person name="Gao Y."/>
        </authorList>
    </citation>
    <scope>NUCLEOTIDE SEQUENCE</scope>
    <source>
        <strain evidence="2">MM-2020</strain>
        <tissue evidence="2">Muscle</tissue>
    </source>
</reference>
<protein>
    <submittedName>
        <fullName evidence="2">Uncharacterized protein</fullName>
    </submittedName>
</protein>
<feature type="compositionally biased region" description="Pro residues" evidence="1">
    <location>
        <begin position="1"/>
        <end position="11"/>
    </location>
</feature>
<proteinExistence type="predicted"/>
<feature type="compositionally biased region" description="Pro residues" evidence="1">
    <location>
        <begin position="24"/>
        <end position="37"/>
    </location>
</feature>
<feature type="region of interest" description="Disordered" evidence="1">
    <location>
        <begin position="125"/>
        <end position="155"/>
    </location>
</feature>
<feature type="region of interest" description="Disordered" evidence="1">
    <location>
        <begin position="181"/>
        <end position="227"/>
    </location>
</feature>
<dbReference type="EMBL" id="JAHDVG010000463">
    <property type="protein sequence ID" value="KAH1186782.1"/>
    <property type="molecule type" value="Genomic_DNA"/>
</dbReference>
<evidence type="ECO:0000313" key="3">
    <source>
        <dbReference type="Proteomes" id="UP000827986"/>
    </source>
</evidence>
<dbReference type="Proteomes" id="UP000827986">
    <property type="component" value="Unassembled WGS sequence"/>
</dbReference>